<dbReference type="InterPro" id="IPR001387">
    <property type="entry name" value="Cro/C1-type_HTH"/>
</dbReference>
<accession>C9MX25</accession>
<dbReference type="PROSITE" id="PS50943">
    <property type="entry name" value="HTH_CROC1"/>
    <property type="match status" value="1"/>
</dbReference>
<dbReference type="PANTHER" id="PTHR46558">
    <property type="entry name" value="TRACRIPTIONAL REGULATORY PROTEIN-RELATED-RELATED"/>
    <property type="match status" value="1"/>
</dbReference>
<reference evidence="3 4" key="1">
    <citation type="submission" date="2009-09" db="EMBL/GenBank/DDBJ databases">
        <authorList>
            <person name="Weinstock G."/>
            <person name="Sodergren E."/>
            <person name="Clifton S."/>
            <person name="Fulton L."/>
            <person name="Fulton B."/>
            <person name="Courtney L."/>
            <person name="Fronick C."/>
            <person name="Harrison M."/>
            <person name="Strong C."/>
            <person name="Farmer C."/>
            <person name="Delahaunty K."/>
            <person name="Markovic C."/>
            <person name="Hall O."/>
            <person name="Minx P."/>
            <person name="Tomlinson C."/>
            <person name="Mitreva M."/>
            <person name="Nelson J."/>
            <person name="Hou S."/>
            <person name="Wollam A."/>
            <person name="Pepin K.H."/>
            <person name="Johnson M."/>
            <person name="Bhonagiri V."/>
            <person name="Nash W.E."/>
            <person name="Warren W."/>
            <person name="Chinwalla A."/>
            <person name="Mardis E.R."/>
            <person name="Wilson R.K."/>
        </authorList>
    </citation>
    <scope>NUCLEOTIDE SEQUENCE [LARGE SCALE GENOMIC DNA]</scope>
    <source>
        <strain evidence="3 4">F0254</strain>
    </source>
</reference>
<name>C9MX25_9FUSO</name>
<dbReference type="HOGENOM" id="CLU_1473467_0_0_0"/>
<feature type="domain" description="HTH cro/C1-type" evidence="2">
    <location>
        <begin position="15"/>
        <end position="69"/>
    </location>
</feature>
<dbReference type="InterPro" id="IPR010982">
    <property type="entry name" value="Lambda_DNA-bd_dom_sf"/>
</dbReference>
<evidence type="ECO:0000313" key="3">
    <source>
        <dbReference type="EMBL" id="EEX75041.1"/>
    </source>
</evidence>
<dbReference type="STRING" id="634994.GCWU000323_01096"/>
<keyword evidence="1 3" id="KW-0238">DNA-binding</keyword>
<dbReference type="GO" id="GO:0003677">
    <property type="term" value="F:DNA binding"/>
    <property type="evidence" value="ECO:0007669"/>
    <property type="project" value="UniProtKB-KW"/>
</dbReference>
<evidence type="ECO:0000256" key="1">
    <source>
        <dbReference type="ARBA" id="ARBA00023125"/>
    </source>
</evidence>
<evidence type="ECO:0000313" key="4">
    <source>
        <dbReference type="Proteomes" id="UP000006233"/>
    </source>
</evidence>
<proteinExistence type="predicted"/>
<evidence type="ECO:0000259" key="2">
    <source>
        <dbReference type="PROSITE" id="PS50943"/>
    </source>
</evidence>
<dbReference type="SUPFAM" id="SSF47413">
    <property type="entry name" value="lambda repressor-like DNA-binding domains"/>
    <property type="match status" value="1"/>
</dbReference>
<dbReference type="eggNOG" id="COG1396">
    <property type="taxonomic scope" value="Bacteria"/>
</dbReference>
<gene>
    <name evidence="3" type="ORF">GCWU000323_01096</name>
</gene>
<dbReference type="AlphaFoldDB" id="C9MX25"/>
<dbReference type="CDD" id="cd00093">
    <property type="entry name" value="HTH_XRE"/>
    <property type="match status" value="1"/>
</dbReference>
<dbReference type="Proteomes" id="UP000006233">
    <property type="component" value="Unassembled WGS sequence"/>
</dbReference>
<dbReference type="PANTHER" id="PTHR46558:SF11">
    <property type="entry name" value="HTH-TYPE TRANSCRIPTIONAL REGULATOR XRE"/>
    <property type="match status" value="1"/>
</dbReference>
<dbReference type="Gene3D" id="1.10.260.40">
    <property type="entry name" value="lambda repressor-like DNA-binding domains"/>
    <property type="match status" value="1"/>
</dbReference>
<dbReference type="SMART" id="SM00530">
    <property type="entry name" value="HTH_XRE"/>
    <property type="match status" value="1"/>
</dbReference>
<dbReference type="Pfam" id="PF01381">
    <property type="entry name" value="HTH_3"/>
    <property type="match status" value="1"/>
</dbReference>
<protein>
    <submittedName>
        <fullName evidence="3">DNA-binding helix-turn-helix protein</fullName>
    </submittedName>
</protein>
<organism evidence="3 4">
    <name type="scientific">Leptotrichia hofstadii F0254</name>
    <dbReference type="NCBI Taxonomy" id="634994"/>
    <lineage>
        <taxon>Bacteria</taxon>
        <taxon>Fusobacteriati</taxon>
        <taxon>Fusobacteriota</taxon>
        <taxon>Fusobacteriia</taxon>
        <taxon>Fusobacteriales</taxon>
        <taxon>Leptotrichiaceae</taxon>
        <taxon>Leptotrichia</taxon>
    </lineage>
</organism>
<comment type="caution">
    <text evidence="3">The sequence shown here is derived from an EMBL/GenBank/DDBJ whole genome shotgun (WGS) entry which is preliminary data.</text>
</comment>
<dbReference type="EMBL" id="ACVB02000008">
    <property type="protein sequence ID" value="EEX75041.1"/>
    <property type="molecule type" value="Genomic_DNA"/>
</dbReference>
<sequence>MVVIMEFKKDFKNLLKKLRTEKRLTQKALADKINIPVSMISKYEQGTNKPSFSYLSKICRFFEVELDYFLVRSEQQNDYLNLVLDILNDKSDENFLSFIYPTLEFISKIINFEYEHIGKIFILKFENKEIKITEENLKKLLELLENDMYYNFSKYLNLFEKKKIKIRLQNFCHLKTTGQITYL</sequence>